<dbReference type="PROSITE" id="PS51674">
    <property type="entry name" value="4FE4S_WBL"/>
    <property type="match status" value="1"/>
</dbReference>
<feature type="domain" description="4Fe-4S Wbl-type" evidence="1">
    <location>
        <begin position="16"/>
        <end position="70"/>
    </location>
</feature>
<protein>
    <recommendedName>
        <fullName evidence="1">4Fe-4S Wbl-type domain-containing protein</fullName>
    </recommendedName>
</protein>
<sequence length="237" mass="26185">MNHKHDDTASTGRVASCLQHPGDWFDAKRRTYTRQQCLNCPTLQPCTESALHRQPSYGMWAGVWIDGDFPAKRHLLGLPAQPPPDTKSLDLQPVTPPAAVPAATRAARPGRRVRVRKLLIAAPAPAIAQQITARASGHCEIMAPACTYEQAAIFSRRRRAHPHTLGSPADAIAACRNCIDLIEHTDIPTALDLGYLVDPRSTTSTTPMLWRQHRWVFLDTHGHLHDTTDLTVTRHAS</sequence>
<evidence type="ECO:0000313" key="2">
    <source>
        <dbReference type="EMBL" id="OSC21527.1"/>
    </source>
</evidence>
<proteinExistence type="predicted"/>
<dbReference type="AlphaFoldDB" id="A0A1X2KIK1"/>
<dbReference type="InterPro" id="IPR034768">
    <property type="entry name" value="4FE4S_WBL"/>
</dbReference>
<evidence type="ECO:0000259" key="1">
    <source>
        <dbReference type="PROSITE" id="PS51674"/>
    </source>
</evidence>
<dbReference type="EMBL" id="NCXM01000051">
    <property type="protein sequence ID" value="OSC21527.1"/>
    <property type="molecule type" value="Genomic_DNA"/>
</dbReference>
<dbReference type="Proteomes" id="UP000242320">
    <property type="component" value="Unassembled WGS sequence"/>
</dbReference>
<dbReference type="Pfam" id="PF02467">
    <property type="entry name" value="Whib"/>
    <property type="match status" value="1"/>
</dbReference>
<keyword evidence="3" id="KW-1185">Reference proteome</keyword>
<name>A0A1X2KIK1_9MYCO</name>
<dbReference type="RefSeq" id="WP_085293000.1">
    <property type="nucleotide sequence ID" value="NZ_NCXM01000051.1"/>
</dbReference>
<evidence type="ECO:0000313" key="3">
    <source>
        <dbReference type="Proteomes" id="UP000242320"/>
    </source>
</evidence>
<gene>
    <name evidence="2" type="ORF">B8W69_28390</name>
</gene>
<reference evidence="2 3" key="1">
    <citation type="submission" date="2017-04" db="EMBL/GenBank/DDBJ databases">
        <title>The new phylogeny of genus Mycobacterium.</title>
        <authorList>
            <person name="Tortoli E."/>
            <person name="Trovato A."/>
            <person name="Cirillo D.M."/>
        </authorList>
    </citation>
    <scope>NUCLEOTIDE SEQUENCE [LARGE SCALE GENOMIC DNA]</scope>
    <source>
        <strain evidence="2 3">DSM 45247</strain>
    </source>
</reference>
<comment type="caution">
    <text evidence="2">The sequence shown here is derived from an EMBL/GenBank/DDBJ whole genome shotgun (WGS) entry which is preliminary data.</text>
</comment>
<accession>A0A1X2KIK1</accession>
<organism evidence="2 3">
    <name type="scientific">Mycolicibacterium vulneris</name>
    <dbReference type="NCBI Taxonomy" id="547163"/>
    <lineage>
        <taxon>Bacteria</taxon>
        <taxon>Bacillati</taxon>
        <taxon>Actinomycetota</taxon>
        <taxon>Actinomycetes</taxon>
        <taxon>Mycobacteriales</taxon>
        <taxon>Mycobacteriaceae</taxon>
        <taxon>Mycolicibacterium</taxon>
    </lineage>
</organism>